<comment type="caution">
    <text evidence="2">The sequence shown here is derived from an EMBL/GenBank/DDBJ whole genome shotgun (WGS) entry which is preliminary data.</text>
</comment>
<dbReference type="GeneID" id="56347404"/>
<reference evidence="2 3" key="1">
    <citation type="submission" date="2015-05" db="EMBL/GenBank/DDBJ databases">
        <title>Whole genome sequence and identification of bacterial endophytes from Costus igneus.</title>
        <authorList>
            <person name="Lee Y.P."/>
            <person name="Gan H.M."/>
            <person name="Eng W."/>
            <person name="Wheatley M.S."/>
            <person name="Caraballo A."/>
            <person name="Polter S."/>
            <person name="Savka M.A."/>
            <person name="Hudson A.O."/>
        </authorList>
    </citation>
    <scope>NUCLEOTIDE SEQUENCE [LARGE SCALE GENOMIC DNA]</scope>
    <source>
        <strain evidence="2 3">RIT379</strain>
    </source>
</reference>
<dbReference type="AlphaFoldDB" id="A0A0J1IBE7"/>
<feature type="transmembrane region" description="Helical" evidence="1">
    <location>
        <begin position="29"/>
        <end position="47"/>
    </location>
</feature>
<dbReference type="OrthoDB" id="2622010at2"/>
<protein>
    <submittedName>
        <fullName evidence="2">Uncharacterized protein</fullName>
    </submittedName>
</protein>
<evidence type="ECO:0000256" key="1">
    <source>
        <dbReference type="SAM" id="Phobius"/>
    </source>
</evidence>
<proteinExistence type="predicted"/>
<evidence type="ECO:0000313" key="3">
    <source>
        <dbReference type="Proteomes" id="UP000036045"/>
    </source>
</evidence>
<keyword evidence="1" id="KW-0472">Membrane</keyword>
<dbReference type="RefSeq" id="WP_047944002.1">
    <property type="nucleotide sequence ID" value="NZ_CP053989.1"/>
</dbReference>
<dbReference type="NCBIfam" id="NF041644">
    <property type="entry name" value="CBO0543_fam"/>
    <property type="match status" value="1"/>
</dbReference>
<accession>A0A0J1IBE7</accession>
<dbReference type="EMBL" id="LDPH01000026">
    <property type="protein sequence ID" value="KLV23284.1"/>
    <property type="molecule type" value="Genomic_DNA"/>
</dbReference>
<keyword evidence="1" id="KW-1133">Transmembrane helix</keyword>
<sequence>MERKILRFLLFLGIGLLPIIFRKKQAKDWFLVFFLKGYLSSFIDGIVTSKKRLSFPVRFLPKHFKINVLFDYLLFPITCVVYNQISYHSKLPGIILKALCFSIPMTIVEILFEKYTKLISYKKGWNWYDTLLTETCTFLISRTCIGLIRKLDKEDKKQSIH</sequence>
<organism evidence="2 3">
    <name type="scientific">Niallia circulans</name>
    <name type="common">Bacillus circulans</name>
    <dbReference type="NCBI Taxonomy" id="1397"/>
    <lineage>
        <taxon>Bacteria</taxon>
        <taxon>Bacillati</taxon>
        <taxon>Bacillota</taxon>
        <taxon>Bacilli</taxon>
        <taxon>Bacillales</taxon>
        <taxon>Bacillaceae</taxon>
        <taxon>Niallia</taxon>
    </lineage>
</organism>
<gene>
    <name evidence="2" type="ORF">ABW02_19935</name>
</gene>
<feature type="transmembrane region" description="Helical" evidence="1">
    <location>
        <begin position="5"/>
        <end position="23"/>
    </location>
</feature>
<feature type="transmembrane region" description="Helical" evidence="1">
    <location>
        <begin position="68"/>
        <end position="85"/>
    </location>
</feature>
<dbReference type="PATRIC" id="fig|1397.4.peg.2726"/>
<dbReference type="Proteomes" id="UP000036045">
    <property type="component" value="Unassembled WGS sequence"/>
</dbReference>
<keyword evidence="3" id="KW-1185">Reference proteome</keyword>
<name>A0A0J1IBE7_NIACI</name>
<dbReference type="InterPro" id="IPR048147">
    <property type="entry name" value="CBO0543-like"/>
</dbReference>
<keyword evidence="1" id="KW-0812">Transmembrane</keyword>
<evidence type="ECO:0000313" key="2">
    <source>
        <dbReference type="EMBL" id="KLV23284.1"/>
    </source>
</evidence>